<feature type="transmembrane region" description="Helical" evidence="8">
    <location>
        <begin position="422"/>
        <end position="446"/>
    </location>
</feature>
<evidence type="ECO:0000256" key="3">
    <source>
        <dbReference type="ARBA" id="ARBA00022475"/>
    </source>
</evidence>
<dbReference type="InterPro" id="IPR003474">
    <property type="entry name" value="Glcn_transporter"/>
</dbReference>
<feature type="transmembrane region" description="Helical" evidence="8">
    <location>
        <begin position="299"/>
        <end position="320"/>
    </location>
</feature>
<dbReference type="EMBL" id="JABBCP010000001">
    <property type="protein sequence ID" value="NMF54971.1"/>
    <property type="molecule type" value="Genomic_DNA"/>
</dbReference>
<dbReference type="GO" id="GO:0005886">
    <property type="term" value="C:plasma membrane"/>
    <property type="evidence" value="ECO:0007669"/>
    <property type="project" value="UniProtKB-SubCell"/>
</dbReference>
<dbReference type="Pfam" id="PF02447">
    <property type="entry name" value="GntP_permease"/>
    <property type="match status" value="1"/>
</dbReference>
<keyword evidence="3" id="KW-1003">Cell membrane</keyword>
<dbReference type="Proteomes" id="UP000546970">
    <property type="component" value="Unassembled WGS sequence"/>
</dbReference>
<dbReference type="AlphaFoldDB" id="A0A7X9UAK7"/>
<evidence type="ECO:0000256" key="2">
    <source>
        <dbReference type="ARBA" id="ARBA00022448"/>
    </source>
</evidence>
<accession>A0A7X9UAK7</accession>
<feature type="transmembrane region" description="Helical" evidence="8">
    <location>
        <begin position="340"/>
        <end position="373"/>
    </location>
</feature>
<feature type="transmembrane region" description="Helical" evidence="8">
    <location>
        <begin position="230"/>
        <end position="250"/>
    </location>
</feature>
<dbReference type="PANTHER" id="PTHR30354">
    <property type="entry name" value="GNT FAMILY GLUCONATE TRANSPORTER"/>
    <property type="match status" value="1"/>
</dbReference>
<feature type="transmembrane region" description="Helical" evidence="8">
    <location>
        <begin position="62"/>
        <end position="82"/>
    </location>
</feature>
<feature type="transmembrane region" description="Helical" evidence="8">
    <location>
        <begin position="385"/>
        <end position="402"/>
    </location>
</feature>
<keyword evidence="5 8" id="KW-1133">Transmembrane helix</keyword>
<feature type="transmembrane region" description="Helical" evidence="8">
    <location>
        <begin position="31"/>
        <end position="50"/>
    </location>
</feature>
<name>A0A7X9UAK7_9ACTN</name>
<evidence type="ECO:0000256" key="6">
    <source>
        <dbReference type="ARBA" id="ARBA00023136"/>
    </source>
</evidence>
<proteinExistence type="inferred from homology"/>
<comment type="subcellular location">
    <subcellularLocation>
        <location evidence="1">Cell membrane</location>
        <topology evidence="1">Multi-pass membrane protein</topology>
    </subcellularLocation>
</comment>
<feature type="transmembrane region" description="Helical" evidence="8">
    <location>
        <begin position="102"/>
        <end position="128"/>
    </location>
</feature>
<evidence type="ECO:0000256" key="5">
    <source>
        <dbReference type="ARBA" id="ARBA00022989"/>
    </source>
</evidence>
<sequence>MFGSSAGLIIAALIGIAVIVCLIVFAKVHAFLALMLGSFVMAILAGVPLTDSFTSFTTGLGSTVGNVGVLITLGSMIGVLLTKTGASDQIVDTIVAHSSKKALPWAIAAVAFIMGISLFFEVGLVLMIPVVMSLAKRQNMPAIALGIPAIAALGCLHGFVPPHPGPLTAISYLNANLGITLALGLLIAIPTTIISGPLVAKWMAKAVPVKANEAYASSDTSIAVEDRPSFLASLMIVLLPVILMLLNAVFELTGLDIPYVTTLVSFFGSSVVALLTAVIYGVFALGLKGGRSFKEVNGLLGGSFSSIAGILMIVGAGGGFKQTLVDSGIADVLGSYLVELAVPIFVSAWLIAVFIRLATGSATVATITAAGIIAPLASSCTTAELSLIVLAIGAGSMFFSHVNDGGFWMVKEYFGLTMGQTFKTWSFSCTLISVIGLIGVCILSLFV</sequence>
<evidence type="ECO:0000313" key="9">
    <source>
        <dbReference type="EMBL" id="NMF54971.1"/>
    </source>
</evidence>
<comment type="similarity">
    <text evidence="7">Belongs to the GntP permease family.</text>
</comment>
<dbReference type="RefSeq" id="WP_169276724.1">
    <property type="nucleotide sequence ID" value="NZ_JABBCP010000001.1"/>
</dbReference>
<evidence type="ECO:0000256" key="7">
    <source>
        <dbReference type="ARBA" id="ARBA00049663"/>
    </source>
</evidence>
<keyword evidence="2" id="KW-0813">Transport</keyword>
<evidence type="ECO:0000313" key="10">
    <source>
        <dbReference type="Proteomes" id="UP000546970"/>
    </source>
</evidence>
<feature type="transmembrane region" description="Helical" evidence="8">
    <location>
        <begin position="262"/>
        <end position="287"/>
    </location>
</feature>
<dbReference type="PIRSF" id="PIRSF002746">
    <property type="entry name" value="Gluconate_transporter"/>
    <property type="match status" value="1"/>
</dbReference>
<evidence type="ECO:0000256" key="4">
    <source>
        <dbReference type="ARBA" id="ARBA00022692"/>
    </source>
</evidence>
<dbReference type="NCBIfam" id="TIGR00791">
    <property type="entry name" value="gntP"/>
    <property type="match status" value="1"/>
</dbReference>
<keyword evidence="6 8" id="KW-0472">Membrane</keyword>
<dbReference type="GO" id="GO:0015128">
    <property type="term" value="F:gluconate transmembrane transporter activity"/>
    <property type="evidence" value="ECO:0007669"/>
    <property type="project" value="InterPro"/>
</dbReference>
<evidence type="ECO:0000256" key="1">
    <source>
        <dbReference type="ARBA" id="ARBA00004651"/>
    </source>
</evidence>
<gene>
    <name evidence="9" type="ORF">HF320_01295</name>
</gene>
<reference evidence="9 10" key="1">
    <citation type="submission" date="2020-04" db="EMBL/GenBank/DDBJ databases">
        <title>Collinsella sp. KGMB02528 nov., an anaerobic actinobacterium isolated from human feces.</title>
        <authorList>
            <person name="Han K.-I."/>
            <person name="Eom M.K."/>
            <person name="Kim J.-S."/>
            <person name="Lee K.C."/>
            <person name="Suh M.K."/>
            <person name="Park S.-H."/>
            <person name="Lee J.H."/>
            <person name="Kang S.W."/>
            <person name="Park J.-E."/>
            <person name="Oh B.S."/>
            <person name="Yu S.Y."/>
            <person name="Choi S.-H."/>
            <person name="Lee D.H."/>
            <person name="Yoon H."/>
            <person name="Kim B.-Y."/>
            <person name="Lee J.H."/>
            <person name="Lee J.-S."/>
        </authorList>
    </citation>
    <scope>NUCLEOTIDE SEQUENCE [LARGE SCALE GENOMIC DNA]</scope>
    <source>
        <strain evidence="9 10">KGMB02528</strain>
    </source>
</reference>
<comment type="caution">
    <text evidence="9">The sequence shown here is derived from an EMBL/GenBank/DDBJ whole genome shotgun (WGS) entry which is preliminary data.</text>
</comment>
<feature type="transmembrane region" description="Helical" evidence="8">
    <location>
        <begin position="7"/>
        <end position="25"/>
    </location>
</feature>
<protein>
    <submittedName>
        <fullName evidence="9">Gluconate transporter</fullName>
    </submittedName>
</protein>
<dbReference type="PANTHER" id="PTHR30354:SF22">
    <property type="entry name" value="HIGH-AFFINITY GLUCONATE TRANSPORTER"/>
    <property type="match status" value="1"/>
</dbReference>
<feature type="transmembrane region" description="Helical" evidence="8">
    <location>
        <begin position="179"/>
        <end position="200"/>
    </location>
</feature>
<keyword evidence="4 8" id="KW-0812">Transmembrane</keyword>
<feature type="transmembrane region" description="Helical" evidence="8">
    <location>
        <begin position="140"/>
        <end position="159"/>
    </location>
</feature>
<evidence type="ECO:0000256" key="8">
    <source>
        <dbReference type="SAM" id="Phobius"/>
    </source>
</evidence>
<organism evidence="9 10">
    <name type="scientific">Collinsella acetigenes</name>
    <dbReference type="NCBI Taxonomy" id="2713419"/>
    <lineage>
        <taxon>Bacteria</taxon>
        <taxon>Bacillati</taxon>
        <taxon>Actinomycetota</taxon>
        <taxon>Coriobacteriia</taxon>
        <taxon>Coriobacteriales</taxon>
        <taxon>Coriobacteriaceae</taxon>
        <taxon>Collinsella</taxon>
    </lineage>
</organism>
<keyword evidence="10" id="KW-1185">Reference proteome</keyword>